<dbReference type="Proteomes" id="UP000030889">
    <property type="component" value="Unassembled WGS sequence"/>
</dbReference>
<feature type="transmembrane region" description="Helical" evidence="1">
    <location>
        <begin position="12"/>
        <end position="29"/>
    </location>
</feature>
<reference evidence="2 3" key="1">
    <citation type="submission" date="2014-09" db="EMBL/GenBank/DDBJ databases">
        <title>Alistipes sp. 627, sp. nov., a novel member of the family Rikenellaceae isolated from human faeces.</title>
        <authorList>
            <person name="Shkoporov A.N."/>
            <person name="Chaplin A.V."/>
            <person name="Motuzova O.V."/>
            <person name="Kafarskaia L.I."/>
            <person name="Khokhlova E.V."/>
            <person name="Efimov B.A."/>
        </authorList>
    </citation>
    <scope>NUCLEOTIDE SEQUENCE [LARGE SCALE GENOMIC DNA]</scope>
    <source>
        <strain evidence="2 3">627</strain>
    </source>
</reference>
<keyword evidence="1" id="KW-1133">Transmembrane helix</keyword>
<evidence type="ECO:0000313" key="3">
    <source>
        <dbReference type="Proteomes" id="UP000030889"/>
    </source>
</evidence>
<protein>
    <recommendedName>
        <fullName evidence="4">DUF4199 domain-containing protein</fullName>
    </recommendedName>
</protein>
<accession>A0ABR4YKJ4</accession>
<gene>
    <name evidence="2" type="ORF">LG35_03045</name>
</gene>
<feature type="transmembrane region" description="Helical" evidence="1">
    <location>
        <begin position="35"/>
        <end position="54"/>
    </location>
</feature>
<comment type="caution">
    <text evidence="2">The sequence shown here is derived from an EMBL/GenBank/DDBJ whole genome shotgun (WGS) entry which is preliminary data.</text>
</comment>
<keyword evidence="1" id="KW-0472">Membrane</keyword>
<organism evidence="2 3">
    <name type="scientific">Alistipes inops</name>
    <dbReference type="NCBI Taxonomy" id="1501391"/>
    <lineage>
        <taxon>Bacteria</taxon>
        <taxon>Pseudomonadati</taxon>
        <taxon>Bacteroidota</taxon>
        <taxon>Bacteroidia</taxon>
        <taxon>Bacteroidales</taxon>
        <taxon>Rikenellaceae</taxon>
        <taxon>Alistipes</taxon>
    </lineage>
</organism>
<sequence>MEITKKIFWTEAMKGGTVMGLVAAALQLTRVSLALGGWMSILSLVLFILLTYGFTRRIAGMADAREGFPYGRCMGFVLAMMLFTGVIFGFASALINNFLIKEAVTEAIDLQMATMQDLLPQAQFDMVYDALYSAMFNPLVLVICYVIGYFIQGGIIGLFTSAMAQRQPDPLAGNDDRDDNGTGHE</sequence>
<feature type="transmembrane region" description="Helical" evidence="1">
    <location>
        <begin position="75"/>
        <end position="95"/>
    </location>
</feature>
<keyword evidence="1" id="KW-0812">Transmembrane</keyword>
<name>A0ABR4YKJ4_9BACT</name>
<feature type="transmembrane region" description="Helical" evidence="1">
    <location>
        <begin position="135"/>
        <end position="159"/>
    </location>
</feature>
<proteinExistence type="predicted"/>
<evidence type="ECO:0008006" key="4">
    <source>
        <dbReference type="Google" id="ProtNLM"/>
    </source>
</evidence>
<evidence type="ECO:0000256" key="1">
    <source>
        <dbReference type="SAM" id="Phobius"/>
    </source>
</evidence>
<evidence type="ECO:0000313" key="2">
    <source>
        <dbReference type="EMBL" id="KHE42581.1"/>
    </source>
</evidence>
<keyword evidence="3" id="KW-1185">Reference proteome</keyword>
<dbReference type="EMBL" id="JRGF01000003">
    <property type="protein sequence ID" value="KHE42581.1"/>
    <property type="molecule type" value="Genomic_DNA"/>
</dbReference>
<dbReference type="RefSeq" id="WP_035472107.1">
    <property type="nucleotide sequence ID" value="NZ_JRGF01000003.1"/>
</dbReference>